<keyword evidence="3" id="KW-1185">Reference proteome</keyword>
<dbReference type="Gene3D" id="3.10.280.10">
    <property type="entry name" value="Mitochondrial glycoprotein"/>
    <property type="match status" value="2"/>
</dbReference>
<name>A0A0D3HI05_9ORYZ</name>
<dbReference type="PANTHER" id="PTHR10826">
    <property type="entry name" value="COMPLEMENT COMPONENT 1"/>
    <property type="match status" value="1"/>
</dbReference>
<reference evidence="2" key="2">
    <citation type="submission" date="2015-03" db="UniProtKB">
        <authorList>
            <consortium name="EnsemblPlants"/>
        </authorList>
    </citation>
    <scope>IDENTIFICATION</scope>
</reference>
<dbReference type="eggNOG" id="ENOG502RYUW">
    <property type="taxonomic scope" value="Eukaryota"/>
</dbReference>
<dbReference type="SUPFAM" id="SSF54529">
    <property type="entry name" value="Mitochondrial glycoprotein MAM33-like"/>
    <property type="match status" value="2"/>
</dbReference>
<proteinExistence type="predicted"/>
<dbReference type="PaxDb" id="65489-OBART11G02440.1"/>
<evidence type="ECO:0000313" key="2">
    <source>
        <dbReference type="EnsemblPlants" id="OBART11G02440.1"/>
    </source>
</evidence>
<sequence length="373" mass="41422">MSLRRLAASALRRGGANDGGVLAAVRAEIAHELSSSPSSSPPSLQSQDIPDFSTVSDAPRGQEVLLRRRDASEEVLVSAVLAPLRFEGEEPLPRDALMKVFVSKPDVKPVMRFDCRAFAAEGDGGSADYDVTAVCYHPFAGECDAGEDKYEGPEFRGEARRPILLSQSLRACWAKIIPLGSSLRPRLPASRSVPPALSSLQLLGKQPSLPQATPRRHFFQKRHVFRQHQSHLHLARCAPQAPPPLRFSQPPDSPPIGPLPRRVSQPPSPMSDWCHPVPATQAIWRLNVLKKKMVKRMTGCHARREYVTCHGGGHSAQRINLDPQLQVALKGYMVARGVNSKLASLLHHHLVEKERWQYMNWLKTLEEMFSKDH</sequence>
<feature type="region of interest" description="Disordered" evidence="1">
    <location>
        <begin position="33"/>
        <end position="56"/>
    </location>
</feature>
<dbReference type="FunFam" id="3.10.280.10:FF:000006">
    <property type="entry name" value="Mitochondrial glycoprotein, expressed"/>
    <property type="match status" value="1"/>
</dbReference>
<organism evidence="2">
    <name type="scientific">Oryza barthii</name>
    <dbReference type="NCBI Taxonomy" id="65489"/>
    <lineage>
        <taxon>Eukaryota</taxon>
        <taxon>Viridiplantae</taxon>
        <taxon>Streptophyta</taxon>
        <taxon>Embryophyta</taxon>
        <taxon>Tracheophyta</taxon>
        <taxon>Spermatophyta</taxon>
        <taxon>Magnoliopsida</taxon>
        <taxon>Liliopsida</taxon>
        <taxon>Poales</taxon>
        <taxon>Poaceae</taxon>
        <taxon>BOP clade</taxon>
        <taxon>Oryzoideae</taxon>
        <taxon>Oryzeae</taxon>
        <taxon>Oryzinae</taxon>
        <taxon>Oryza</taxon>
    </lineage>
</organism>
<dbReference type="InterPro" id="IPR003428">
    <property type="entry name" value="MAM33"/>
</dbReference>
<dbReference type="HOGENOM" id="CLU_819851_0_0_1"/>
<reference evidence="2" key="1">
    <citation type="journal article" date="2009" name="Rice">
        <title>De Novo Next Generation Sequencing of Plant Genomes.</title>
        <authorList>
            <person name="Rounsley S."/>
            <person name="Marri P.R."/>
            <person name="Yu Y."/>
            <person name="He R."/>
            <person name="Sisneros N."/>
            <person name="Goicoechea J.L."/>
            <person name="Lee S.J."/>
            <person name="Angelova A."/>
            <person name="Kudrna D."/>
            <person name="Luo M."/>
            <person name="Affourtit J."/>
            <person name="Desany B."/>
            <person name="Knight J."/>
            <person name="Niazi F."/>
            <person name="Egholm M."/>
            <person name="Wing R.A."/>
        </authorList>
    </citation>
    <scope>NUCLEOTIDE SEQUENCE [LARGE SCALE GENOMIC DNA]</scope>
    <source>
        <strain evidence="2">cv. IRGC 105608</strain>
    </source>
</reference>
<protein>
    <submittedName>
        <fullName evidence="2">Uncharacterized protein</fullName>
    </submittedName>
</protein>
<feature type="region of interest" description="Disordered" evidence="1">
    <location>
        <begin position="239"/>
        <end position="271"/>
    </location>
</feature>
<dbReference type="GO" id="GO:0005759">
    <property type="term" value="C:mitochondrial matrix"/>
    <property type="evidence" value="ECO:0007669"/>
    <property type="project" value="InterPro"/>
</dbReference>
<dbReference type="InterPro" id="IPR036561">
    <property type="entry name" value="MAM33_sf"/>
</dbReference>
<dbReference type="Gramene" id="OBART11G02440.1">
    <property type="protein sequence ID" value="OBART11G02440.1"/>
    <property type="gene ID" value="OBART11G02440"/>
</dbReference>
<dbReference type="Proteomes" id="UP000026960">
    <property type="component" value="Chromosome 11"/>
</dbReference>
<dbReference type="EnsemblPlants" id="OBART11G02440.1">
    <property type="protein sequence ID" value="OBART11G02440.1"/>
    <property type="gene ID" value="OBART11G02440"/>
</dbReference>
<evidence type="ECO:0000313" key="3">
    <source>
        <dbReference type="Proteomes" id="UP000026960"/>
    </source>
</evidence>
<accession>A0A0D3HI05</accession>
<dbReference type="STRING" id="65489.A0A0D3HI05"/>
<feature type="compositionally biased region" description="Pro residues" evidence="1">
    <location>
        <begin position="240"/>
        <end position="258"/>
    </location>
</feature>
<dbReference type="PANTHER" id="PTHR10826:SF1">
    <property type="entry name" value="COMPLEMENT COMPONENT 1 Q SUBCOMPONENT-BINDING PROTEIN, MITOCHONDRIAL"/>
    <property type="match status" value="1"/>
</dbReference>
<evidence type="ECO:0000256" key="1">
    <source>
        <dbReference type="SAM" id="MobiDB-lite"/>
    </source>
</evidence>
<feature type="compositionally biased region" description="Low complexity" evidence="1">
    <location>
        <begin position="33"/>
        <end position="47"/>
    </location>
</feature>
<dbReference type="Pfam" id="PF02330">
    <property type="entry name" value="MAM33"/>
    <property type="match status" value="1"/>
</dbReference>
<dbReference type="AlphaFoldDB" id="A0A0D3HI05"/>